<dbReference type="EMBL" id="FBWG01000049">
    <property type="protein sequence ID" value="CUX61663.1"/>
    <property type="molecule type" value="Genomic_DNA"/>
</dbReference>
<reference evidence="1 2" key="1">
    <citation type="submission" date="2016-01" db="EMBL/GenBank/DDBJ databases">
        <authorList>
            <person name="Oliw E.H."/>
        </authorList>
    </citation>
    <scope>NUCLEOTIDE SEQUENCE [LARGE SCALE GENOMIC DNA]</scope>
    <source>
        <strain evidence="1 2">Zutra 3-1</strain>
    </source>
</reference>
<accession>A0A1S7S2L0</accession>
<proteinExistence type="predicted"/>
<dbReference type="Proteomes" id="UP000191987">
    <property type="component" value="Unassembled WGS sequence"/>
</dbReference>
<evidence type="ECO:0000313" key="2">
    <source>
        <dbReference type="Proteomes" id="UP000191987"/>
    </source>
</evidence>
<dbReference type="AlphaFoldDB" id="A0A1S7S2L0"/>
<protein>
    <submittedName>
        <fullName evidence="1">Uncharacterized protein</fullName>
    </submittedName>
</protein>
<name>A0A1S7S2L0_9HYPH</name>
<evidence type="ECO:0000313" key="1">
    <source>
        <dbReference type="EMBL" id="CUX61663.1"/>
    </source>
</evidence>
<organism evidence="1 2">
    <name type="scientific">Agrobacterium deltaense Zutra 3/1</name>
    <dbReference type="NCBI Taxonomy" id="1183427"/>
    <lineage>
        <taxon>Bacteria</taxon>
        <taxon>Pseudomonadati</taxon>
        <taxon>Pseudomonadota</taxon>
        <taxon>Alphaproteobacteria</taxon>
        <taxon>Hyphomicrobiales</taxon>
        <taxon>Rhizobiaceae</taxon>
        <taxon>Rhizobium/Agrobacterium group</taxon>
        <taxon>Agrobacterium</taxon>
    </lineage>
</organism>
<sequence length="65" mass="7176">MTALSQSDTPLGQWFRGLLSPGTHRNVVIVAPATELARLAWLDNERNAHSSEHTAPLRRNKIGCL</sequence>
<gene>
    <name evidence="1" type="ORF">AGR7C_pAt0098</name>
</gene>